<evidence type="ECO:0000313" key="2">
    <source>
        <dbReference type="Proteomes" id="UP000249016"/>
    </source>
</evidence>
<organism evidence="1 2">
    <name type="scientific">Spirosoma telluris</name>
    <dbReference type="NCBI Taxonomy" id="2183553"/>
    <lineage>
        <taxon>Bacteria</taxon>
        <taxon>Pseudomonadati</taxon>
        <taxon>Bacteroidota</taxon>
        <taxon>Cytophagia</taxon>
        <taxon>Cytophagales</taxon>
        <taxon>Cytophagaceae</taxon>
        <taxon>Spirosoma</taxon>
    </lineage>
</organism>
<dbReference type="EMBL" id="QLII01000001">
    <property type="protein sequence ID" value="RAI73315.1"/>
    <property type="molecule type" value="Genomic_DNA"/>
</dbReference>
<dbReference type="AlphaFoldDB" id="A0A327NEI2"/>
<keyword evidence="2" id="KW-1185">Reference proteome</keyword>
<protein>
    <submittedName>
        <fullName evidence="1">AAA family ATPase</fullName>
    </submittedName>
</protein>
<dbReference type="RefSeq" id="WP_111340197.1">
    <property type="nucleotide sequence ID" value="NZ_WPIM01000001.1"/>
</dbReference>
<gene>
    <name evidence="1" type="ORF">HMF3257_00665</name>
</gene>
<reference evidence="1 2" key="1">
    <citation type="submission" date="2018-06" db="EMBL/GenBank/DDBJ databases">
        <title>Spirosoma sp. HMF3257 Genome sequencing and assembly.</title>
        <authorList>
            <person name="Kang H."/>
            <person name="Cha I."/>
            <person name="Kim H."/>
            <person name="Kang J."/>
            <person name="Joh K."/>
        </authorList>
    </citation>
    <scope>NUCLEOTIDE SEQUENCE [LARGE SCALE GENOMIC DNA]</scope>
    <source>
        <strain evidence="1 2">HMF3257</strain>
    </source>
</reference>
<accession>A0A327NEI2</accession>
<sequence length="161" mass="18703">MKRLFISEMLLISRKEKKAKRVIFDGRRTVILGKNNTGKSSLIKSIYWALGAEPSLHPNFKGAQVSVLLKFIVDDIKYEILREGKRISLFDGFTNEIIKTFSSITKELAPYLAEIFAFKPVFQTKDNQFVIPHQLFYFYHIMLIRMRVGKRAGTHLINYSI</sequence>
<comment type="caution">
    <text evidence="1">The sequence shown here is derived from an EMBL/GenBank/DDBJ whole genome shotgun (WGS) entry which is preliminary data.</text>
</comment>
<dbReference type="Proteomes" id="UP000249016">
    <property type="component" value="Unassembled WGS sequence"/>
</dbReference>
<evidence type="ECO:0000313" key="1">
    <source>
        <dbReference type="EMBL" id="RAI73315.1"/>
    </source>
</evidence>
<dbReference type="InterPro" id="IPR027417">
    <property type="entry name" value="P-loop_NTPase"/>
</dbReference>
<dbReference type="SUPFAM" id="SSF52540">
    <property type="entry name" value="P-loop containing nucleoside triphosphate hydrolases"/>
    <property type="match status" value="1"/>
</dbReference>
<dbReference type="Gene3D" id="3.40.50.300">
    <property type="entry name" value="P-loop containing nucleotide triphosphate hydrolases"/>
    <property type="match status" value="1"/>
</dbReference>
<proteinExistence type="predicted"/>
<name>A0A327NEI2_9BACT</name>